<gene>
    <name evidence="1" type="ORF">D7I44_04060</name>
</gene>
<accession>A0A387BFS1</accession>
<organism evidence="1 2">
    <name type="scientific">Gryllotalpicola protaetiae</name>
    <dbReference type="NCBI Taxonomy" id="2419771"/>
    <lineage>
        <taxon>Bacteria</taxon>
        <taxon>Bacillati</taxon>
        <taxon>Actinomycetota</taxon>
        <taxon>Actinomycetes</taxon>
        <taxon>Micrococcales</taxon>
        <taxon>Microbacteriaceae</taxon>
        <taxon>Gryllotalpicola</taxon>
    </lineage>
</organism>
<evidence type="ECO:0000313" key="2">
    <source>
        <dbReference type="Proteomes" id="UP000275069"/>
    </source>
</evidence>
<dbReference type="Proteomes" id="UP000275069">
    <property type="component" value="Chromosome"/>
</dbReference>
<keyword evidence="2" id="KW-1185">Reference proteome</keyword>
<reference evidence="1 2" key="1">
    <citation type="submission" date="2018-09" db="EMBL/GenBank/DDBJ databases">
        <title>Genome sequencing of strain 2DFW10M-5.</title>
        <authorList>
            <person name="Heo J."/>
            <person name="Kim S.-J."/>
            <person name="Kwon S.-W."/>
        </authorList>
    </citation>
    <scope>NUCLEOTIDE SEQUENCE [LARGE SCALE GENOMIC DNA]</scope>
    <source>
        <strain evidence="1 2">2DFW10M-5</strain>
    </source>
</reference>
<evidence type="ECO:0000313" key="1">
    <source>
        <dbReference type="EMBL" id="AYG02773.1"/>
    </source>
</evidence>
<name>A0A387BFS1_9MICO</name>
<dbReference type="KEGG" id="gry:D7I44_04060"/>
<sequence>MSWGTTAVLELECDRHQATWVERCAGRGFLRSDEVDVGPCLCTEAGPVERLRDQHDAQLRCDLARSAHVEADQVGNGVRCCH</sequence>
<dbReference type="EMBL" id="CP032624">
    <property type="protein sequence ID" value="AYG02773.1"/>
    <property type="molecule type" value="Genomic_DNA"/>
</dbReference>
<protein>
    <submittedName>
        <fullName evidence="1">Uncharacterized protein</fullName>
    </submittedName>
</protein>
<dbReference type="AlphaFoldDB" id="A0A387BFS1"/>
<proteinExistence type="predicted"/>